<dbReference type="EMBL" id="FNVO01000012">
    <property type="protein sequence ID" value="SEG79317.1"/>
    <property type="molecule type" value="Genomic_DNA"/>
</dbReference>
<dbReference type="Pfam" id="PF25547">
    <property type="entry name" value="WXG100_2"/>
    <property type="match status" value="1"/>
</dbReference>
<dbReference type="OrthoDB" id="4002101at2"/>
<dbReference type="RefSeq" id="WP_103940800.1">
    <property type="nucleotide sequence ID" value="NZ_FNVO01000012.1"/>
</dbReference>
<organism evidence="2 3">
    <name type="scientific">Thermomonospora echinospora</name>
    <dbReference type="NCBI Taxonomy" id="1992"/>
    <lineage>
        <taxon>Bacteria</taxon>
        <taxon>Bacillati</taxon>
        <taxon>Actinomycetota</taxon>
        <taxon>Actinomycetes</taxon>
        <taxon>Streptosporangiales</taxon>
        <taxon>Thermomonosporaceae</taxon>
        <taxon>Thermomonospora</taxon>
    </lineage>
</organism>
<evidence type="ECO:0000259" key="1">
    <source>
        <dbReference type="Pfam" id="PF25547"/>
    </source>
</evidence>
<dbReference type="AlphaFoldDB" id="A0A1H6D229"/>
<keyword evidence="3" id="KW-1185">Reference proteome</keyword>
<evidence type="ECO:0000313" key="3">
    <source>
        <dbReference type="Proteomes" id="UP000236723"/>
    </source>
</evidence>
<evidence type="ECO:0000313" key="2">
    <source>
        <dbReference type="EMBL" id="SEG79317.1"/>
    </source>
</evidence>
<gene>
    <name evidence="2" type="ORF">SAMN04489712_112198</name>
</gene>
<proteinExistence type="predicted"/>
<dbReference type="InterPro" id="IPR057746">
    <property type="entry name" value="CpnT-like_N"/>
</dbReference>
<sequence>MSAPDNLVLQILAWVGGATAWPEGDADQAREAARIWNQLAEKVETNADQATSDVASVWLRNEGEGVEAFKKFWTKNFGGQIMGPSLAEPYPQQVAEHARRVAQACEAYAEAIEKHENALTIIAWVTWTNILFTISWGWVTGWAGIGAQLLLIRNRTAVAVAAQQTLFRRIMLKIVEWMLDSLGYAAGQQIVQLGTFAVGDLFMDYDDDTKRVLGFDPYSGKANLEQFGRGFLANMAFDASMDGATPLMRRVPGAAAFFDSAGKSGLPNRLLSLGGRMVGTNMYTITDNWLQGKPPEDWLPSGQQEVAKLFMHVPRLAKNPAKGPIGAP</sequence>
<reference evidence="3" key="1">
    <citation type="submission" date="2016-10" db="EMBL/GenBank/DDBJ databases">
        <authorList>
            <person name="Varghese N."/>
            <person name="Submissions S."/>
        </authorList>
    </citation>
    <scope>NUCLEOTIDE SEQUENCE [LARGE SCALE GENOMIC DNA]</scope>
    <source>
        <strain evidence="3">DSM 43163</strain>
    </source>
</reference>
<accession>A0A1H6D229</accession>
<feature type="domain" description="Outer membrane channel protein CpnT-like N-terminal" evidence="1">
    <location>
        <begin position="11"/>
        <end position="158"/>
    </location>
</feature>
<protein>
    <recommendedName>
        <fullName evidence="1">Outer membrane channel protein CpnT-like N-terminal domain-containing protein</fullName>
    </recommendedName>
</protein>
<name>A0A1H6D229_9ACTN</name>
<dbReference type="Proteomes" id="UP000236723">
    <property type="component" value="Unassembled WGS sequence"/>
</dbReference>